<sequence>MTNNEMENLIEDVSFIVHDLTRKAYAKIDEYLKEFGLVRSHAAILRLLKINNEIPMSELSEKIQVTKPNVTLLIDKLEKLGYVKRVNASHDRRIIFIKLSNVGDEFVESYVKKLHSYFTIMFSKLNSEDLGSFKSNISSLKELLSKLEEE</sequence>
<evidence type="ECO:0000256" key="3">
    <source>
        <dbReference type="ARBA" id="ARBA00023163"/>
    </source>
</evidence>
<dbReference type="PRINTS" id="PR00598">
    <property type="entry name" value="HTHMARR"/>
</dbReference>
<reference evidence="6" key="1">
    <citation type="submission" date="2017-04" db="EMBL/GenBank/DDBJ databases">
        <authorList>
            <person name="Song Y."/>
            <person name="Cho B.-K."/>
        </authorList>
    </citation>
    <scope>NUCLEOTIDE SEQUENCE [LARGE SCALE GENOMIC DNA]</scope>
    <source>
        <strain evidence="6">SL1</strain>
    </source>
</reference>
<dbReference type="PANTHER" id="PTHR42756:SF1">
    <property type="entry name" value="TRANSCRIPTIONAL REPRESSOR OF EMRAB OPERON"/>
    <property type="match status" value="1"/>
</dbReference>
<dbReference type="PANTHER" id="PTHR42756">
    <property type="entry name" value="TRANSCRIPTIONAL REGULATOR, MARR"/>
    <property type="match status" value="1"/>
</dbReference>
<dbReference type="InterPro" id="IPR036388">
    <property type="entry name" value="WH-like_DNA-bd_sf"/>
</dbReference>
<protein>
    <submittedName>
        <fullName evidence="5">MarR family transcriptional regulator</fullName>
    </submittedName>
</protein>
<keyword evidence="6" id="KW-1185">Reference proteome</keyword>
<feature type="domain" description="HTH marR-type" evidence="4">
    <location>
        <begin position="10"/>
        <end position="149"/>
    </location>
</feature>
<keyword evidence="2" id="KW-0238">DNA-binding</keyword>
<proteinExistence type="predicted"/>
<dbReference type="KEGG" id="cdrk:B9W14_02380"/>
<dbReference type="GO" id="GO:0003677">
    <property type="term" value="F:DNA binding"/>
    <property type="evidence" value="ECO:0007669"/>
    <property type="project" value="UniProtKB-KW"/>
</dbReference>
<name>A0A2U8DKW5_9CLOT</name>
<evidence type="ECO:0000313" key="5">
    <source>
        <dbReference type="EMBL" id="AWI03390.1"/>
    </source>
</evidence>
<dbReference type="GO" id="GO:0003700">
    <property type="term" value="F:DNA-binding transcription factor activity"/>
    <property type="evidence" value="ECO:0007669"/>
    <property type="project" value="InterPro"/>
</dbReference>
<dbReference type="InterPro" id="IPR000835">
    <property type="entry name" value="HTH_MarR-typ"/>
</dbReference>
<dbReference type="SMART" id="SM00347">
    <property type="entry name" value="HTH_MARR"/>
    <property type="match status" value="1"/>
</dbReference>
<organism evidence="5 6">
    <name type="scientific">Clostridium drakei</name>
    <dbReference type="NCBI Taxonomy" id="332101"/>
    <lineage>
        <taxon>Bacteria</taxon>
        <taxon>Bacillati</taxon>
        <taxon>Bacillota</taxon>
        <taxon>Clostridia</taxon>
        <taxon>Eubacteriales</taxon>
        <taxon>Clostridiaceae</taxon>
        <taxon>Clostridium</taxon>
    </lineage>
</organism>
<evidence type="ECO:0000256" key="2">
    <source>
        <dbReference type="ARBA" id="ARBA00023125"/>
    </source>
</evidence>
<dbReference type="Gene3D" id="1.10.10.10">
    <property type="entry name" value="Winged helix-like DNA-binding domain superfamily/Winged helix DNA-binding domain"/>
    <property type="match status" value="1"/>
</dbReference>
<keyword evidence="3" id="KW-0804">Transcription</keyword>
<dbReference type="EMBL" id="CP020953">
    <property type="protein sequence ID" value="AWI03390.1"/>
    <property type="molecule type" value="Genomic_DNA"/>
</dbReference>
<accession>A0A2U8DKW5</accession>
<dbReference type="PROSITE" id="PS50995">
    <property type="entry name" value="HTH_MARR_2"/>
    <property type="match status" value="1"/>
</dbReference>
<dbReference type="SUPFAM" id="SSF46785">
    <property type="entry name" value="Winged helix' DNA-binding domain"/>
    <property type="match status" value="1"/>
</dbReference>
<dbReference type="InterPro" id="IPR036390">
    <property type="entry name" value="WH_DNA-bd_sf"/>
</dbReference>
<evidence type="ECO:0000256" key="1">
    <source>
        <dbReference type="ARBA" id="ARBA00023015"/>
    </source>
</evidence>
<dbReference type="RefSeq" id="WP_032078924.1">
    <property type="nucleotide sequence ID" value="NZ_CP020953.1"/>
</dbReference>
<keyword evidence="1" id="KW-0805">Transcription regulation</keyword>
<gene>
    <name evidence="5" type="ORF">B9W14_02380</name>
</gene>
<dbReference type="OrthoDB" id="166070at2"/>
<dbReference type="Pfam" id="PF01047">
    <property type="entry name" value="MarR"/>
    <property type="match status" value="1"/>
</dbReference>
<dbReference type="AlphaFoldDB" id="A0A2U8DKW5"/>
<evidence type="ECO:0000313" key="6">
    <source>
        <dbReference type="Proteomes" id="UP000244910"/>
    </source>
</evidence>
<dbReference type="Proteomes" id="UP000244910">
    <property type="component" value="Chromosome"/>
</dbReference>
<evidence type="ECO:0000259" key="4">
    <source>
        <dbReference type="PROSITE" id="PS50995"/>
    </source>
</evidence>